<evidence type="ECO:0000313" key="3">
    <source>
        <dbReference type="Proteomes" id="UP000565785"/>
    </source>
</evidence>
<dbReference type="PANTHER" id="PTHR21468:SF1">
    <property type="entry name" value="COILED-COIL DOMAIN-CONTAINING PROTEIN 83"/>
    <property type="match status" value="1"/>
</dbReference>
<evidence type="ECO:0000256" key="1">
    <source>
        <dbReference type="SAM" id="Coils"/>
    </source>
</evidence>
<name>A0A7L1NC20_RHICY</name>
<protein>
    <submittedName>
        <fullName evidence="2">CCD83 protein</fullName>
    </submittedName>
</protein>
<organism evidence="2 3">
    <name type="scientific">Rhinopomastus cyanomelas</name>
    <name type="common">Common scimitarbill</name>
    <dbReference type="NCBI Taxonomy" id="113115"/>
    <lineage>
        <taxon>Eukaryota</taxon>
        <taxon>Metazoa</taxon>
        <taxon>Chordata</taxon>
        <taxon>Craniata</taxon>
        <taxon>Vertebrata</taxon>
        <taxon>Euteleostomi</taxon>
        <taxon>Archelosauria</taxon>
        <taxon>Archosauria</taxon>
        <taxon>Dinosauria</taxon>
        <taxon>Saurischia</taxon>
        <taxon>Theropoda</taxon>
        <taxon>Coelurosauria</taxon>
        <taxon>Aves</taxon>
        <taxon>Neognathae</taxon>
        <taxon>Neoaves</taxon>
        <taxon>Telluraves</taxon>
        <taxon>Coraciimorphae</taxon>
        <taxon>Bucerotiformes</taxon>
        <taxon>Rhinopomastidae</taxon>
        <taxon>Rhinopomastus</taxon>
    </lineage>
</organism>
<feature type="coiled-coil region" evidence="1">
    <location>
        <begin position="18"/>
        <end position="52"/>
    </location>
</feature>
<dbReference type="OrthoDB" id="10005859at2759"/>
<feature type="coiled-coil region" evidence="1">
    <location>
        <begin position="89"/>
        <end position="157"/>
    </location>
</feature>
<dbReference type="AlphaFoldDB" id="A0A7L1NC20"/>
<sequence>IVTRDDVEESLKEIWQYAKDKEQLLKDLQFQIEETEQKLAEKRRERDCLMEYKNVGSKIEASTVLNLEKDIREVGKDDHRITEHYSDVLKAKEEEYDRLFEKYTELCNEEALKMAVKHLDKNSLREIEENEWLKKEIKKYEKEVHELEASVQLLQEENISLVTKMMDAKLQ</sequence>
<comment type="caution">
    <text evidence="2">The sequence shown here is derived from an EMBL/GenBank/DDBJ whole genome shotgun (WGS) entry which is preliminary data.</text>
</comment>
<dbReference type="EMBL" id="VXBP01004455">
    <property type="protein sequence ID" value="NXN96726.1"/>
    <property type="molecule type" value="Genomic_DNA"/>
</dbReference>
<feature type="non-terminal residue" evidence="2">
    <location>
        <position position="1"/>
    </location>
</feature>
<feature type="non-terminal residue" evidence="2">
    <location>
        <position position="171"/>
    </location>
</feature>
<proteinExistence type="predicted"/>
<reference evidence="2 3" key="1">
    <citation type="submission" date="2019-09" db="EMBL/GenBank/DDBJ databases">
        <title>Bird 10,000 Genomes (B10K) Project - Family phase.</title>
        <authorList>
            <person name="Zhang G."/>
        </authorList>
    </citation>
    <scope>NUCLEOTIDE SEQUENCE [LARGE SCALE GENOMIC DNA]</scope>
    <source>
        <strain evidence="2">B10K-DU-002-35</strain>
        <tissue evidence="2">Muscle</tissue>
    </source>
</reference>
<dbReference type="Proteomes" id="UP000565785">
    <property type="component" value="Unassembled WGS sequence"/>
</dbReference>
<keyword evidence="3" id="KW-1185">Reference proteome</keyword>
<dbReference type="PANTHER" id="PTHR21468">
    <property type="entry name" value="HSD9"/>
    <property type="match status" value="1"/>
</dbReference>
<keyword evidence="1" id="KW-0175">Coiled coil</keyword>
<dbReference type="InterPro" id="IPR026702">
    <property type="entry name" value="CCDC83"/>
</dbReference>
<accession>A0A7L1NC20</accession>
<evidence type="ECO:0000313" key="2">
    <source>
        <dbReference type="EMBL" id="NXN96726.1"/>
    </source>
</evidence>
<gene>
    <name evidence="2" type="primary">Ccdc83</name>
    <name evidence="2" type="ORF">RHICYA_R02646</name>
</gene>